<accession>A0ABN7NKH9</accession>
<sequence length="98" mass="10320">MDVVVPAYLVVTEQFPLSAKQATSFTSPLNTQLSSFISPMSSFTTPLRIGMSVGMGMVNFNKNGVGLESNSTFKLANQLMPSSADSTPSTSGKPIKAV</sequence>
<protein>
    <submittedName>
        <fullName evidence="1">Uncharacterized protein</fullName>
    </submittedName>
</protein>
<dbReference type="Proteomes" id="UP001153148">
    <property type="component" value="Unassembled WGS sequence"/>
</dbReference>
<comment type="caution">
    <text evidence="1">The sequence shown here is derived from an EMBL/GenBank/DDBJ whole genome shotgun (WGS) entry which is preliminary data.</text>
</comment>
<evidence type="ECO:0000313" key="1">
    <source>
        <dbReference type="EMBL" id="CAG2055389.1"/>
    </source>
</evidence>
<reference evidence="1" key="1">
    <citation type="submission" date="2021-03" db="EMBL/GenBank/DDBJ databases">
        <authorList>
            <person name="Tran Van P."/>
        </authorList>
    </citation>
    <scope>NUCLEOTIDE SEQUENCE</scope>
</reference>
<dbReference type="EMBL" id="CAJPIN010002412">
    <property type="protein sequence ID" value="CAG2055389.1"/>
    <property type="molecule type" value="Genomic_DNA"/>
</dbReference>
<evidence type="ECO:0000313" key="2">
    <source>
        <dbReference type="Proteomes" id="UP001153148"/>
    </source>
</evidence>
<name>A0ABN7NKH9_TIMPD</name>
<organism evidence="1 2">
    <name type="scientific">Timema podura</name>
    <name type="common">Walking stick</name>
    <dbReference type="NCBI Taxonomy" id="61482"/>
    <lineage>
        <taxon>Eukaryota</taxon>
        <taxon>Metazoa</taxon>
        <taxon>Ecdysozoa</taxon>
        <taxon>Arthropoda</taxon>
        <taxon>Hexapoda</taxon>
        <taxon>Insecta</taxon>
        <taxon>Pterygota</taxon>
        <taxon>Neoptera</taxon>
        <taxon>Polyneoptera</taxon>
        <taxon>Phasmatodea</taxon>
        <taxon>Timematodea</taxon>
        <taxon>Timematoidea</taxon>
        <taxon>Timematidae</taxon>
        <taxon>Timema</taxon>
    </lineage>
</organism>
<proteinExistence type="predicted"/>
<keyword evidence="2" id="KW-1185">Reference proteome</keyword>
<gene>
    <name evidence="1" type="ORF">TPAB3V08_LOCUS2393</name>
</gene>